<dbReference type="Gene3D" id="3.30.9.10">
    <property type="entry name" value="D-Amino Acid Oxidase, subunit A, domain 2"/>
    <property type="match status" value="1"/>
</dbReference>
<organism evidence="3 4">
    <name type="scientific">SAR86 cluster bacterium</name>
    <dbReference type="NCBI Taxonomy" id="2030880"/>
    <lineage>
        <taxon>Bacteria</taxon>
        <taxon>Pseudomonadati</taxon>
        <taxon>Pseudomonadota</taxon>
        <taxon>Gammaproteobacteria</taxon>
        <taxon>SAR86 cluster</taxon>
    </lineage>
</organism>
<comment type="caution">
    <text evidence="3">The sequence shown here is derived from an EMBL/GenBank/DDBJ whole genome shotgun (WGS) entry which is preliminary data.</text>
</comment>
<gene>
    <name evidence="3" type="ORF">COB20_06210</name>
</gene>
<accession>A0A2A4X8G3</accession>
<dbReference type="InterPro" id="IPR036188">
    <property type="entry name" value="FAD/NAD-bd_sf"/>
</dbReference>
<dbReference type="EMBL" id="NVUL01000027">
    <property type="protein sequence ID" value="PCI78794.1"/>
    <property type="molecule type" value="Genomic_DNA"/>
</dbReference>
<evidence type="ECO:0000256" key="1">
    <source>
        <dbReference type="ARBA" id="ARBA00023002"/>
    </source>
</evidence>
<protein>
    <submittedName>
        <fullName evidence="3">FAD-dependent oxidoreductase</fullName>
    </submittedName>
</protein>
<evidence type="ECO:0000313" key="4">
    <source>
        <dbReference type="Proteomes" id="UP000218767"/>
    </source>
</evidence>
<dbReference type="AlphaFoldDB" id="A0A2A4X8G3"/>
<dbReference type="GO" id="GO:0005737">
    <property type="term" value="C:cytoplasm"/>
    <property type="evidence" value="ECO:0007669"/>
    <property type="project" value="TreeGrafter"/>
</dbReference>
<dbReference type="PANTHER" id="PTHR13847">
    <property type="entry name" value="SARCOSINE DEHYDROGENASE-RELATED"/>
    <property type="match status" value="1"/>
</dbReference>
<dbReference type="Gene3D" id="3.50.50.60">
    <property type="entry name" value="FAD/NAD(P)-binding domain"/>
    <property type="match status" value="1"/>
</dbReference>
<dbReference type="SUPFAM" id="SSF51905">
    <property type="entry name" value="FAD/NAD(P)-binding domain"/>
    <property type="match status" value="1"/>
</dbReference>
<evidence type="ECO:0000259" key="2">
    <source>
        <dbReference type="Pfam" id="PF01266"/>
    </source>
</evidence>
<dbReference type="Pfam" id="PF01266">
    <property type="entry name" value="DAO"/>
    <property type="match status" value="1"/>
</dbReference>
<keyword evidence="1" id="KW-0560">Oxidoreductase</keyword>
<reference evidence="4" key="1">
    <citation type="submission" date="2017-08" db="EMBL/GenBank/DDBJ databases">
        <title>A dynamic microbial community with high functional redundancy inhabits the cold, oxic subseafloor aquifer.</title>
        <authorList>
            <person name="Tully B.J."/>
            <person name="Wheat C.G."/>
            <person name="Glazer B.T."/>
            <person name="Huber J.A."/>
        </authorList>
    </citation>
    <scope>NUCLEOTIDE SEQUENCE [LARGE SCALE GENOMIC DNA]</scope>
</reference>
<name>A0A2A4X8G3_9GAMM</name>
<feature type="domain" description="FAD dependent oxidoreductase" evidence="2">
    <location>
        <begin position="35"/>
        <end position="386"/>
    </location>
</feature>
<sequence length="432" mass="46496">MNKKSESLNISYFPYWWEAAEPKPAIHDLPSGTQDVVIVGAGYTGLSAALTLAKSGLSVVVLDTQLPGFGASSRNGGMISNLLKPGLSGLMAKYGIERGEAIYRESLNSVDFVKKLVGDEEIECDLNLKGRLYPAVLEKHLDAMKKETALKQKHLGIEDEIIGKGQCQEDIASDLYVGGFRQFDTGGLHPAKFVEGLASAVEKNGGLILAPCTAKAIKKKSGTYLIDTSLGTINCDKVVIATNGYSGGVYPSLEKKVIPIGSTMIATEKLSKEMVSSLFPTGRMIADSRKMLSYFRPSPDGTRVLLGGRPTVLPSTPDVQARALQKRLADIFPQLRDVAVSHVWTGNVAYSFDALPAIGHDEGIYFALGYCGSGVAMSGYLGHKVALKILKSSEGDTAFDGLPFESKAYYQGQPWFLPIAMAGYKLRDTFGF</sequence>
<dbReference type="GO" id="GO:0016491">
    <property type="term" value="F:oxidoreductase activity"/>
    <property type="evidence" value="ECO:0007669"/>
    <property type="project" value="UniProtKB-KW"/>
</dbReference>
<dbReference type="InterPro" id="IPR006076">
    <property type="entry name" value="FAD-dep_OxRdtase"/>
</dbReference>
<proteinExistence type="predicted"/>
<dbReference type="Proteomes" id="UP000218767">
    <property type="component" value="Unassembled WGS sequence"/>
</dbReference>
<evidence type="ECO:0000313" key="3">
    <source>
        <dbReference type="EMBL" id="PCI78794.1"/>
    </source>
</evidence>
<dbReference type="PANTHER" id="PTHR13847:SF281">
    <property type="entry name" value="FAD DEPENDENT OXIDOREDUCTASE DOMAIN-CONTAINING PROTEIN"/>
    <property type="match status" value="1"/>
</dbReference>